<dbReference type="PANTHER" id="PTHR45953">
    <property type="entry name" value="IDURONATE 2-SULFATASE"/>
    <property type="match status" value="1"/>
</dbReference>
<evidence type="ECO:0000313" key="5">
    <source>
        <dbReference type="Proteomes" id="UP000300879"/>
    </source>
</evidence>
<dbReference type="Proteomes" id="UP000300879">
    <property type="component" value="Chromosome"/>
</dbReference>
<protein>
    <submittedName>
        <fullName evidence="4">Sulfatase</fullName>
    </submittedName>
</protein>
<dbReference type="GO" id="GO:0008484">
    <property type="term" value="F:sulfuric ester hydrolase activity"/>
    <property type="evidence" value="ECO:0007669"/>
    <property type="project" value="TreeGrafter"/>
</dbReference>
<proteinExistence type="predicted"/>
<accession>A0A4P8XF17</accession>
<sequence length="467" mass="53770">MSIKKRPNILFLMTDQQRNDTFSCINPEVHTPHLDNLIQDSVFFSNARCANPSCVPSRAAIMTGKFPSECQCPSYITQLPAEETTFMTRLQEAGYHTAVVGKQHFAGSEIRRGFDDEMIIDGHGAFAENQYIQPYLDFLEQNGIDRKSVYTREFISGGRWNVDTKYHLDDFLGELGKTWLGKKLQEKPDADAKPWFFTLSFSGPHHPYDLEGTEYADRYELDGLSSPETTYEQLDQKPPQFKGMDSYAQIYLKDFTEEQFKKTKRSYYANITLMDQKIGEVIQMLKDHDMYEDTLIIYTSDHGDFMGDFGMVEKLQCLSDSLMRVPLFVKPPIKGFKGMEITDEVLNIDIAATCLEAAEAQVPKELSGFSYNGYWDHAKEIKVRDAVYMEAGAIKGCIYNGIKTVHYMDRDYGELYDLKQDPKETTNLWDDPSYQQHKLEGTRIILNHMYRAIPKWNIPWNIGTPEI</sequence>
<dbReference type="OrthoDB" id="9762324at2"/>
<evidence type="ECO:0000256" key="1">
    <source>
        <dbReference type="ARBA" id="ARBA00022723"/>
    </source>
</evidence>
<evidence type="ECO:0000256" key="2">
    <source>
        <dbReference type="ARBA" id="ARBA00022801"/>
    </source>
</evidence>
<dbReference type="KEGG" id="palo:E6C60_0210"/>
<dbReference type="GO" id="GO:0005737">
    <property type="term" value="C:cytoplasm"/>
    <property type="evidence" value="ECO:0007669"/>
    <property type="project" value="TreeGrafter"/>
</dbReference>
<dbReference type="InterPro" id="IPR000917">
    <property type="entry name" value="Sulfatase_N"/>
</dbReference>
<dbReference type="Gene3D" id="3.40.720.10">
    <property type="entry name" value="Alkaline Phosphatase, subunit A"/>
    <property type="match status" value="1"/>
</dbReference>
<dbReference type="SUPFAM" id="SSF53649">
    <property type="entry name" value="Alkaline phosphatase-like"/>
    <property type="match status" value="1"/>
</dbReference>
<dbReference type="AlphaFoldDB" id="A0A4P8XF17"/>
<dbReference type="PANTHER" id="PTHR45953:SF1">
    <property type="entry name" value="IDURONATE 2-SULFATASE"/>
    <property type="match status" value="1"/>
</dbReference>
<keyword evidence="2" id="KW-0378">Hydrolase</keyword>
<keyword evidence="5" id="KW-1185">Reference proteome</keyword>
<dbReference type="RefSeq" id="WP_138224069.1">
    <property type="nucleotide sequence ID" value="NZ_CP040396.1"/>
</dbReference>
<evidence type="ECO:0000313" key="4">
    <source>
        <dbReference type="EMBL" id="QCT00936.1"/>
    </source>
</evidence>
<feature type="domain" description="Sulfatase N-terminal" evidence="3">
    <location>
        <begin position="7"/>
        <end position="358"/>
    </location>
</feature>
<keyword evidence="1" id="KW-0479">Metal-binding</keyword>
<reference evidence="4 5" key="1">
    <citation type="submission" date="2019-05" db="EMBL/GenBank/DDBJ databases">
        <authorList>
            <person name="Chen C."/>
        </authorList>
    </citation>
    <scope>NUCLEOTIDE SEQUENCE [LARGE SCALE GENOMIC DNA]</scope>
    <source>
        <strain evidence="4 5">HB172198</strain>
    </source>
</reference>
<dbReference type="Pfam" id="PF00884">
    <property type="entry name" value="Sulfatase"/>
    <property type="match status" value="1"/>
</dbReference>
<dbReference type="InterPro" id="IPR017850">
    <property type="entry name" value="Alkaline_phosphatase_core_sf"/>
</dbReference>
<dbReference type="EMBL" id="CP040396">
    <property type="protein sequence ID" value="QCT00936.1"/>
    <property type="molecule type" value="Genomic_DNA"/>
</dbReference>
<gene>
    <name evidence="4" type="ORF">E6C60_0210</name>
</gene>
<name>A0A4P8XF17_9BACL</name>
<dbReference type="GO" id="GO:0046872">
    <property type="term" value="F:metal ion binding"/>
    <property type="evidence" value="ECO:0007669"/>
    <property type="project" value="UniProtKB-KW"/>
</dbReference>
<organism evidence="4 5">
    <name type="scientific">Paenibacillus algicola</name>
    <dbReference type="NCBI Taxonomy" id="2565926"/>
    <lineage>
        <taxon>Bacteria</taxon>
        <taxon>Bacillati</taxon>
        <taxon>Bacillota</taxon>
        <taxon>Bacilli</taxon>
        <taxon>Bacillales</taxon>
        <taxon>Paenibacillaceae</taxon>
        <taxon>Paenibacillus</taxon>
    </lineage>
</organism>
<evidence type="ECO:0000259" key="3">
    <source>
        <dbReference type="Pfam" id="PF00884"/>
    </source>
</evidence>